<dbReference type="GeneID" id="18809597"/>
<dbReference type="SUPFAM" id="SSF143990">
    <property type="entry name" value="YbiA-like"/>
    <property type="match status" value="1"/>
</dbReference>
<feature type="non-terminal residue" evidence="1">
    <location>
        <position position="1"/>
    </location>
</feature>
<accession>F8P8C9</accession>
<dbReference type="AlphaFoldDB" id="F8P8C9"/>
<gene>
    <name evidence="1" type="ORF">SERLADRAFT_358057</name>
</gene>
<sequence length="79" mass="9490">HRLELGSRSSTPSHRRRPRIFFFNSDDPYYTFTNRYPSPVKYGGKIYLTSEHLFQSLKVRTYLILFRDVEKSKVINFLT</sequence>
<dbReference type="EMBL" id="GL945440">
    <property type="protein sequence ID" value="EGO20685.1"/>
    <property type="molecule type" value="Genomic_DNA"/>
</dbReference>
<organism>
    <name type="scientific">Serpula lacrymans var. lacrymans (strain S7.9)</name>
    <name type="common">Dry rot fungus</name>
    <dbReference type="NCBI Taxonomy" id="578457"/>
    <lineage>
        <taxon>Eukaryota</taxon>
        <taxon>Fungi</taxon>
        <taxon>Dikarya</taxon>
        <taxon>Basidiomycota</taxon>
        <taxon>Agaricomycotina</taxon>
        <taxon>Agaricomycetes</taxon>
        <taxon>Agaricomycetidae</taxon>
        <taxon>Boletales</taxon>
        <taxon>Coniophorineae</taxon>
        <taxon>Serpulaceae</taxon>
        <taxon>Serpula</taxon>
    </lineage>
</organism>
<dbReference type="RefSeq" id="XP_007322651.1">
    <property type="nucleotide sequence ID" value="XM_007322589.1"/>
</dbReference>
<dbReference type="InterPro" id="IPR037238">
    <property type="entry name" value="YbiA-like_sf"/>
</dbReference>
<reference evidence="1" key="1">
    <citation type="submission" date="2011-04" db="EMBL/GenBank/DDBJ databases">
        <title>Evolution of plant cell wall degrading machinery underlies the functional diversity of forest fungi.</title>
        <authorList>
            <consortium name="US DOE Joint Genome Institute (JGI-PGF)"/>
            <person name="Eastwood D.C."/>
            <person name="Floudas D."/>
            <person name="Binder M."/>
            <person name="Majcherczyk A."/>
            <person name="Schneider P."/>
            <person name="Aerts A."/>
            <person name="Asiegbu F.O."/>
            <person name="Baker S.E."/>
            <person name="Barry K."/>
            <person name="Bendiksby M."/>
            <person name="Blumentritt M."/>
            <person name="Coutinho P.M."/>
            <person name="Cullen D."/>
            <person name="Cullen D."/>
            <person name="Gathman A."/>
            <person name="Goodell B."/>
            <person name="Henrissat B."/>
            <person name="Ihrmark K."/>
            <person name="Kauserud H."/>
            <person name="Kohler A."/>
            <person name="LaButti K."/>
            <person name="Lapidus A."/>
            <person name="Lavin J.L."/>
            <person name="Lee Y.-H."/>
            <person name="Lindquist E."/>
            <person name="Lilly W."/>
            <person name="Lucas S."/>
            <person name="Morin E."/>
            <person name="Murat C."/>
            <person name="Oguiza J.A."/>
            <person name="Park J."/>
            <person name="Pisabarro A.G."/>
            <person name="Riley R."/>
            <person name="Rosling A."/>
            <person name="Salamov A."/>
            <person name="Schmidt O."/>
            <person name="Schmutz J."/>
            <person name="Skrede I."/>
            <person name="Stenlid J."/>
            <person name="Wiebenga A."/>
            <person name="Xie X."/>
            <person name="Kues U."/>
            <person name="Hibbett D.S."/>
            <person name="Hoffmeister D."/>
            <person name="Hogberg N."/>
            <person name="Martin F."/>
            <person name="Grigoriev I.V."/>
            <person name="Watkinson S.C."/>
        </authorList>
    </citation>
    <scope>NUCLEOTIDE SEQUENCE</scope>
    <source>
        <strain evidence="1">S7.9</strain>
    </source>
</reference>
<dbReference type="HOGENOM" id="CLU_2612675_0_0_1"/>
<dbReference type="KEGG" id="sla:SERLADRAFT_358057"/>
<protein>
    <submittedName>
        <fullName evidence="1">Uncharacterized protein</fullName>
    </submittedName>
</protein>
<proteinExistence type="predicted"/>
<evidence type="ECO:0000313" key="1">
    <source>
        <dbReference type="EMBL" id="EGO20685.1"/>
    </source>
</evidence>
<name>F8P8C9_SERL9</name>
<dbReference type="OrthoDB" id="206452at2759"/>
<dbReference type="Gene3D" id="1.10.357.40">
    <property type="entry name" value="YbiA-like"/>
    <property type="match status" value="1"/>
</dbReference>
<dbReference type="Proteomes" id="UP000008064">
    <property type="component" value="Unassembled WGS sequence"/>
</dbReference>